<gene>
    <name evidence="2" type="ORF">COY73_03125</name>
</gene>
<sequence>MAEKRKYSDRAQYLIKAVAKRRRKIKTLAIEYKGGMCQICGYKKYQGALDLHHINGKKEFGIGDKGYTRSWKKVKAELDKCILVCANCHRELEAGITQLPKEISE</sequence>
<dbReference type="InterPro" id="IPR003615">
    <property type="entry name" value="HNH_nuc"/>
</dbReference>
<proteinExistence type="predicted"/>
<dbReference type="CDD" id="cd00085">
    <property type="entry name" value="HNHc"/>
    <property type="match status" value="1"/>
</dbReference>
<evidence type="ECO:0000259" key="1">
    <source>
        <dbReference type="SMART" id="SM00507"/>
    </source>
</evidence>
<accession>A0A2M7R664</accession>
<protein>
    <recommendedName>
        <fullName evidence="1">HNH nuclease domain-containing protein</fullName>
    </recommendedName>
</protein>
<dbReference type="Proteomes" id="UP000230767">
    <property type="component" value="Unassembled WGS sequence"/>
</dbReference>
<dbReference type="EMBL" id="PFLW01000075">
    <property type="protein sequence ID" value="PIY88665.1"/>
    <property type="molecule type" value="Genomic_DNA"/>
</dbReference>
<evidence type="ECO:0000313" key="3">
    <source>
        <dbReference type="Proteomes" id="UP000230767"/>
    </source>
</evidence>
<feature type="domain" description="HNH nuclease" evidence="1">
    <location>
        <begin position="24"/>
        <end position="90"/>
    </location>
</feature>
<evidence type="ECO:0000313" key="2">
    <source>
        <dbReference type="EMBL" id="PIY88665.1"/>
    </source>
</evidence>
<dbReference type="AlphaFoldDB" id="A0A2M7R664"/>
<organism evidence="2 3">
    <name type="scientific">Candidatus Nealsonbacteria bacterium CG_4_10_14_0_8_um_filter_37_14</name>
    <dbReference type="NCBI Taxonomy" id="1974684"/>
    <lineage>
        <taxon>Bacteria</taxon>
        <taxon>Candidatus Nealsoniibacteriota</taxon>
    </lineage>
</organism>
<name>A0A2M7R664_9BACT</name>
<comment type="caution">
    <text evidence="2">The sequence shown here is derived from an EMBL/GenBank/DDBJ whole genome shotgun (WGS) entry which is preliminary data.</text>
</comment>
<dbReference type="SMART" id="SM00507">
    <property type="entry name" value="HNHc"/>
    <property type="match status" value="1"/>
</dbReference>
<reference evidence="3" key="1">
    <citation type="submission" date="2017-09" db="EMBL/GenBank/DDBJ databases">
        <title>Depth-based differentiation of microbial function through sediment-hosted aquifers and enrichment of novel symbionts in the deep terrestrial subsurface.</title>
        <authorList>
            <person name="Probst A.J."/>
            <person name="Ladd B."/>
            <person name="Jarett J.K."/>
            <person name="Geller-Mcgrath D.E."/>
            <person name="Sieber C.M.K."/>
            <person name="Emerson J.B."/>
            <person name="Anantharaman K."/>
            <person name="Thomas B.C."/>
            <person name="Malmstrom R."/>
            <person name="Stieglmeier M."/>
            <person name="Klingl A."/>
            <person name="Woyke T."/>
            <person name="Ryan C.M."/>
            <person name="Banfield J.F."/>
        </authorList>
    </citation>
    <scope>NUCLEOTIDE SEQUENCE [LARGE SCALE GENOMIC DNA]</scope>
</reference>